<evidence type="ECO:0000313" key="2">
    <source>
        <dbReference type="EMBL" id="KIO76528.1"/>
    </source>
</evidence>
<keyword evidence="1" id="KW-0472">Membrane</keyword>
<evidence type="ECO:0000313" key="3">
    <source>
        <dbReference type="Proteomes" id="UP000032049"/>
    </source>
</evidence>
<gene>
    <name evidence="2" type="ORF">TH53_14295</name>
</gene>
<keyword evidence="3" id="KW-1185">Reference proteome</keyword>
<keyword evidence="1" id="KW-1133">Transmembrane helix</keyword>
<dbReference type="AlphaFoldDB" id="A0A0D0F4H7"/>
<feature type="transmembrane region" description="Helical" evidence="1">
    <location>
        <begin position="31"/>
        <end position="58"/>
    </location>
</feature>
<name>A0A0D0F4H7_9SPHI</name>
<keyword evidence="1" id="KW-0812">Transmembrane</keyword>
<dbReference type="Proteomes" id="UP000032049">
    <property type="component" value="Unassembled WGS sequence"/>
</dbReference>
<accession>A0A0D0F4H7</accession>
<proteinExistence type="predicted"/>
<sequence>MCSAAHDDFIGRFFISNEACMSVAFGRLMQFHILFFISCILLFNGYEACCAFSFAGFISAY</sequence>
<protein>
    <submittedName>
        <fullName evidence="2">Uncharacterized protein</fullName>
    </submittedName>
</protein>
<evidence type="ECO:0000256" key="1">
    <source>
        <dbReference type="SAM" id="Phobius"/>
    </source>
</evidence>
<organism evidence="2 3">
    <name type="scientific">Pedobacter lusitanus</name>
    <dbReference type="NCBI Taxonomy" id="1503925"/>
    <lineage>
        <taxon>Bacteria</taxon>
        <taxon>Pseudomonadati</taxon>
        <taxon>Bacteroidota</taxon>
        <taxon>Sphingobacteriia</taxon>
        <taxon>Sphingobacteriales</taxon>
        <taxon>Sphingobacteriaceae</taxon>
        <taxon>Pedobacter</taxon>
    </lineage>
</organism>
<dbReference type="EMBL" id="JXRA01000060">
    <property type="protein sequence ID" value="KIO76528.1"/>
    <property type="molecule type" value="Genomic_DNA"/>
</dbReference>
<comment type="caution">
    <text evidence="2">The sequence shown here is derived from an EMBL/GenBank/DDBJ whole genome shotgun (WGS) entry which is preliminary data.</text>
</comment>
<reference evidence="2 3" key="1">
    <citation type="submission" date="2015-01" db="EMBL/GenBank/DDBJ databases">
        <title>Draft genome sequence of Pedobacter sp. NL19 isolated from sludge of an effluent treatment pond in an abandoned uranium mine.</title>
        <authorList>
            <person name="Santos T."/>
            <person name="Caetano T."/>
            <person name="Covas C."/>
            <person name="Cruz A."/>
            <person name="Mendo S."/>
        </authorList>
    </citation>
    <scope>NUCLEOTIDE SEQUENCE [LARGE SCALE GENOMIC DNA]</scope>
    <source>
        <strain evidence="2 3">NL19</strain>
    </source>
</reference>